<name>A0ABW8GNA5_9PROT</name>
<protein>
    <submittedName>
        <fullName evidence="2">Type II toxin-antitoxin system death-on-curing family toxin</fullName>
    </submittedName>
</protein>
<dbReference type="PANTHER" id="PTHR39426">
    <property type="entry name" value="HOMOLOGY TO DEATH-ON-CURING PROTEIN OF PHAGE P1"/>
    <property type="match status" value="1"/>
</dbReference>
<organism evidence="2 3">
    <name type="scientific">Methylobacillus methanolivorans</name>
    <dbReference type="NCBI Taxonomy" id="1848927"/>
    <lineage>
        <taxon>Bacteria</taxon>
        <taxon>Pseudomonadati</taxon>
        <taxon>Pseudomonadota</taxon>
        <taxon>Betaproteobacteria</taxon>
        <taxon>Nitrosomonadales</taxon>
        <taxon>Methylophilaceae</taxon>
        <taxon>Methylobacillus</taxon>
    </lineage>
</organism>
<dbReference type="InterPro" id="IPR003812">
    <property type="entry name" value="Fido"/>
</dbReference>
<feature type="domain" description="Fido" evidence="1">
    <location>
        <begin position="9"/>
        <end position="125"/>
    </location>
</feature>
<sequence length="131" mass="14264">MSQHHWIWIPLPIIIAVHDEQLAEHGGLRGIRDQSLLESALARPEQLAAYSTPDAAALAAAYGYGIAQNHPFADGNKRSAFVATLLFLRLNGRNLAANDADKVLVMLDVAAGNISEDAFADWIRRHSNVPT</sequence>
<dbReference type="NCBIfam" id="TIGR01550">
    <property type="entry name" value="DOC_P1"/>
    <property type="match status" value="1"/>
</dbReference>
<dbReference type="SUPFAM" id="SSF140931">
    <property type="entry name" value="Fic-like"/>
    <property type="match status" value="1"/>
</dbReference>
<gene>
    <name evidence="2" type="ORF">ACIKP9_11040</name>
</gene>
<proteinExistence type="predicted"/>
<dbReference type="Proteomes" id="UP001617669">
    <property type="component" value="Unassembled WGS sequence"/>
</dbReference>
<evidence type="ECO:0000313" key="2">
    <source>
        <dbReference type="EMBL" id="MFJ5446764.1"/>
    </source>
</evidence>
<dbReference type="InterPro" id="IPR036597">
    <property type="entry name" value="Fido-like_dom_sf"/>
</dbReference>
<dbReference type="InterPro" id="IPR006440">
    <property type="entry name" value="Doc"/>
</dbReference>
<reference evidence="2 3" key="1">
    <citation type="submission" date="2024-11" db="EMBL/GenBank/DDBJ databases">
        <authorList>
            <person name="Kaparullina E.N."/>
            <person name="Delegan Y.A."/>
            <person name="Doronina N.V."/>
        </authorList>
    </citation>
    <scope>NUCLEOTIDE SEQUENCE [LARGE SCALE GENOMIC DNA]</scope>
    <source>
        <strain evidence="2 3">7sh_L</strain>
    </source>
</reference>
<dbReference type="EMBL" id="JBIWXY010000002">
    <property type="protein sequence ID" value="MFJ5446764.1"/>
    <property type="molecule type" value="Genomic_DNA"/>
</dbReference>
<dbReference type="InterPro" id="IPR053737">
    <property type="entry name" value="Type_II_TA_Toxin"/>
</dbReference>
<evidence type="ECO:0000313" key="3">
    <source>
        <dbReference type="Proteomes" id="UP001617669"/>
    </source>
</evidence>
<dbReference type="PIRSF" id="PIRSF018297">
    <property type="entry name" value="Doc"/>
    <property type="match status" value="1"/>
</dbReference>
<dbReference type="Pfam" id="PF02661">
    <property type="entry name" value="Fic"/>
    <property type="match status" value="1"/>
</dbReference>
<dbReference type="PROSITE" id="PS51459">
    <property type="entry name" value="FIDO"/>
    <property type="match status" value="1"/>
</dbReference>
<accession>A0ABW8GNA5</accession>
<evidence type="ECO:0000259" key="1">
    <source>
        <dbReference type="PROSITE" id="PS51459"/>
    </source>
</evidence>
<dbReference type="PANTHER" id="PTHR39426:SF1">
    <property type="entry name" value="HOMOLOGY TO DEATH-ON-CURING PROTEIN OF PHAGE P1"/>
    <property type="match status" value="1"/>
</dbReference>
<comment type="caution">
    <text evidence="2">The sequence shown here is derived from an EMBL/GenBank/DDBJ whole genome shotgun (WGS) entry which is preliminary data.</text>
</comment>
<dbReference type="Gene3D" id="1.20.120.1870">
    <property type="entry name" value="Fic/DOC protein, Fido domain"/>
    <property type="match status" value="1"/>
</dbReference>
<dbReference type="RefSeq" id="WP_400882687.1">
    <property type="nucleotide sequence ID" value="NZ_JBIWXY010000002.1"/>
</dbReference>
<keyword evidence="3" id="KW-1185">Reference proteome</keyword>